<evidence type="ECO:0000313" key="3">
    <source>
        <dbReference type="EMBL" id="OGC48221.1"/>
    </source>
</evidence>
<dbReference type="InterPro" id="IPR025420">
    <property type="entry name" value="DUF4143"/>
</dbReference>
<comment type="caution">
    <text evidence="3">The sequence shown here is derived from an EMBL/GenBank/DDBJ whole genome shotgun (WGS) entry which is preliminary data.</text>
</comment>
<dbReference type="Proteomes" id="UP000177371">
    <property type="component" value="Unassembled WGS sequence"/>
</dbReference>
<evidence type="ECO:0000259" key="1">
    <source>
        <dbReference type="Pfam" id="PF13173"/>
    </source>
</evidence>
<dbReference type="InterPro" id="IPR027417">
    <property type="entry name" value="P-loop_NTPase"/>
</dbReference>
<dbReference type="PANTHER" id="PTHR43566:SF1">
    <property type="entry name" value="AAA+ ATPASE DOMAIN-CONTAINING PROTEIN"/>
    <property type="match status" value="1"/>
</dbReference>
<evidence type="ECO:0008006" key="5">
    <source>
        <dbReference type="Google" id="ProtNLM"/>
    </source>
</evidence>
<name>A0A1F4UTD9_UNCKA</name>
<dbReference type="PANTHER" id="PTHR43566">
    <property type="entry name" value="CONSERVED PROTEIN"/>
    <property type="match status" value="1"/>
</dbReference>
<dbReference type="SUPFAM" id="SSF52540">
    <property type="entry name" value="P-loop containing nucleoside triphosphate hydrolases"/>
    <property type="match status" value="1"/>
</dbReference>
<feature type="domain" description="DUF4143" evidence="2">
    <location>
        <begin position="189"/>
        <end position="343"/>
    </location>
</feature>
<reference evidence="3 4" key="1">
    <citation type="journal article" date="2016" name="Nat. Commun.">
        <title>Thousands of microbial genomes shed light on interconnected biogeochemical processes in an aquifer system.</title>
        <authorList>
            <person name="Anantharaman K."/>
            <person name="Brown C.T."/>
            <person name="Hug L.A."/>
            <person name="Sharon I."/>
            <person name="Castelle C.J."/>
            <person name="Probst A.J."/>
            <person name="Thomas B.C."/>
            <person name="Singh A."/>
            <person name="Wilkins M.J."/>
            <person name="Karaoz U."/>
            <person name="Brodie E.L."/>
            <person name="Williams K.H."/>
            <person name="Hubbard S.S."/>
            <person name="Banfield J.F."/>
        </authorList>
    </citation>
    <scope>NUCLEOTIDE SEQUENCE [LARGE SCALE GENOMIC DNA]</scope>
</reference>
<gene>
    <name evidence="3" type="ORF">A2W32_02485</name>
</gene>
<evidence type="ECO:0000313" key="4">
    <source>
        <dbReference type="Proteomes" id="UP000177371"/>
    </source>
</evidence>
<dbReference type="AlphaFoldDB" id="A0A1F4UTD9"/>
<dbReference type="InterPro" id="IPR041682">
    <property type="entry name" value="AAA_14"/>
</dbReference>
<dbReference type="SUPFAM" id="SSF46785">
    <property type="entry name" value="Winged helix' DNA-binding domain"/>
    <property type="match status" value="1"/>
</dbReference>
<dbReference type="Pfam" id="PF13635">
    <property type="entry name" value="DUF4143"/>
    <property type="match status" value="1"/>
</dbReference>
<sequence length="376" mass="43236">MIDRLLKEVVLKAQKPGFITVIYGARRVGKTYLLDQILSDFDKTRTLSLNGDTQEARDLLSNTSEIKLTQLIEKYEVLAVDEAQRIPNIGLALKIIIDKFPQKKVFVTGSSSLDLAQGLQETLTGRTVKYKLYPLSVKEVSVNVKDHELPYLLPNQLLYGGYPYAYQLATQKEKQDYLISITEDYLFMDLFNLEQIANKDTIKKLTTLLAFQIGNEVSLNELAQKLSVSVVTVSRYLDLLEKSFIIFKVGSFSSNLRTEVARSKKYYFYDTGIRNALINQFQPLDSRTDVGALWENFLVTERLKKLEYSRDTASCFFWRDYLKAEIDWIEKRSTGIQAYEFKLGVKSHAKTPKSFKDAYKTEATTVNRDNYLEFVL</sequence>
<dbReference type="STRING" id="1802610.A2W32_02485"/>
<evidence type="ECO:0000259" key="2">
    <source>
        <dbReference type="Pfam" id="PF13635"/>
    </source>
</evidence>
<organism evidence="3 4">
    <name type="scientific">candidate division WWE3 bacterium RBG_16_37_10</name>
    <dbReference type="NCBI Taxonomy" id="1802610"/>
    <lineage>
        <taxon>Bacteria</taxon>
        <taxon>Katanobacteria</taxon>
    </lineage>
</organism>
<dbReference type="EMBL" id="MEUT01000072">
    <property type="protein sequence ID" value="OGC48221.1"/>
    <property type="molecule type" value="Genomic_DNA"/>
</dbReference>
<accession>A0A1F4UTD9</accession>
<protein>
    <recommendedName>
        <fullName evidence="5">ATPase</fullName>
    </recommendedName>
</protein>
<dbReference type="Pfam" id="PF13173">
    <property type="entry name" value="AAA_14"/>
    <property type="match status" value="1"/>
</dbReference>
<dbReference type="InterPro" id="IPR036390">
    <property type="entry name" value="WH_DNA-bd_sf"/>
</dbReference>
<proteinExistence type="predicted"/>
<feature type="domain" description="AAA" evidence="1">
    <location>
        <begin position="19"/>
        <end position="140"/>
    </location>
</feature>